<dbReference type="Proteomes" id="UP000075321">
    <property type="component" value="Unassembled WGS sequence"/>
</dbReference>
<comment type="caution">
    <text evidence="3">The sequence shown here is derived from an EMBL/GenBank/DDBJ whole genome shotgun (WGS) entry which is preliminary data.</text>
</comment>
<protein>
    <recommendedName>
        <fullName evidence="5">DUF35 domain-containing protein</fullName>
    </recommendedName>
</protein>
<name>A0A151ABB8_9EURY</name>
<dbReference type="Pfam" id="PF01796">
    <property type="entry name" value="OB_ChsH2_C"/>
    <property type="match status" value="1"/>
</dbReference>
<gene>
    <name evidence="3" type="ORF">HAPAU_29480</name>
</gene>
<dbReference type="SUPFAM" id="SSF50249">
    <property type="entry name" value="Nucleic acid-binding proteins"/>
    <property type="match status" value="1"/>
</dbReference>
<dbReference type="RefSeq" id="WP_066384017.1">
    <property type="nucleotide sequence ID" value="NZ_LTAZ01000010.1"/>
</dbReference>
<sequence>MCETSYTERFWEALSDGRFLIHTCNDCEERFFPPAPVCPSCHSWSVDWIESNGTGELYSFTRQHATADGFPDEIVAGVVELDEGPRLLTAIDEAYADLVLGDRVRVEPREYPHNYDRGCRSEYPFFAATTIDGDE</sequence>
<dbReference type="OrthoDB" id="9573at2157"/>
<accession>A0A151ABB8</accession>
<evidence type="ECO:0000259" key="1">
    <source>
        <dbReference type="Pfam" id="PF01796"/>
    </source>
</evidence>
<dbReference type="PANTHER" id="PTHR34075:SF5">
    <property type="entry name" value="BLR3430 PROTEIN"/>
    <property type="match status" value="1"/>
</dbReference>
<dbReference type="PATRIC" id="fig|1008153.3.peg.3039"/>
<dbReference type="Pfam" id="PF12172">
    <property type="entry name" value="zf-ChsH2"/>
    <property type="match status" value="1"/>
</dbReference>
<dbReference type="AlphaFoldDB" id="A0A151ABB8"/>
<proteinExistence type="predicted"/>
<evidence type="ECO:0000313" key="4">
    <source>
        <dbReference type="Proteomes" id="UP000075321"/>
    </source>
</evidence>
<dbReference type="InterPro" id="IPR052513">
    <property type="entry name" value="Thioester_dehydratase-like"/>
</dbReference>
<feature type="domain" description="ChsH2 rubredoxin-like zinc ribbon" evidence="2">
    <location>
        <begin position="11"/>
        <end position="43"/>
    </location>
</feature>
<dbReference type="Gene3D" id="6.10.30.10">
    <property type="match status" value="1"/>
</dbReference>
<feature type="domain" description="ChsH2 C-terminal OB-fold" evidence="1">
    <location>
        <begin position="48"/>
        <end position="107"/>
    </location>
</feature>
<keyword evidence="4" id="KW-1185">Reference proteome</keyword>
<dbReference type="PANTHER" id="PTHR34075">
    <property type="entry name" value="BLR3430 PROTEIN"/>
    <property type="match status" value="1"/>
</dbReference>
<evidence type="ECO:0008006" key="5">
    <source>
        <dbReference type="Google" id="ProtNLM"/>
    </source>
</evidence>
<evidence type="ECO:0000259" key="2">
    <source>
        <dbReference type="Pfam" id="PF12172"/>
    </source>
</evidence>
<organism evidence="3 4">
    <name type="scientific">Halalkalicoccus paucihalophilus</name>
    <dbReference type="NCBI Taxonomy" id="1008153"/>
    <lineage>
        <taxon>Archaea</taxon>
        <taxon>Methanobacteriati</taxon>
        <taxon>Methanobacteriota</taxon>
        <taxon>Stenosarchaea group</taxon>
        <taxon>Halobacteria</taxon>
        <taxon>Halobacteriales</taxon>
        <taxon>Halococcaceae</taxon>
        <taxon>Halalkalicoccus</taxon>
    </lineage>
</organism>
<dbReference type="InterPro" id="IPR002878">
    <property type="entry name" value="ChsH2_C"/>
</dbReference>
<dbReference type="InterPro" id="IPR012340">
    <property type="entry name" value="NA-bd_OB-fold"/>
</dbReference>
<evidence type="ECO:0000313" key="3">
    <source>
        <dbReference type="EMBL" id="KYH24996.1"/>
    </source>
</evidence>
<dbReference type="EMBL" id="LTAZ01000010">
    <property type="protein sequence ID" value="KYH24996.1"/>
    <property type="molecule type" value="Genomic_DNA"/>
</dbReference>
<dbReference type="InterPro" id="IPR022002">
    <property type="entry name" value="ChsH2_Znr"/>
</dbReference>
<reference evidence="3 4" key="1">
    <citation type="submission" date="2016-02" db="EMBL/GenBank/DDBJ databases">
        <title>Genome sequence of Halalkalicoccus paucihalophilus DSM 24557.</title>
        <authorList>
            <person name="Poehlein A."/>
            <person name="Daniel R."/>
        </authorList>
    </citation>
    <scope>NUCLEOTIDE SEQUENCE [LARGE SCALE GENOMIC DNA]</scope>
    <source>
        <strain evidence="3 4">DSM 24557</strain>
    </source>
</reference>